<gene>
    <name evidence="5" type="ORF">NVS88_14880</name>
</gene>
<dbReference type="InterPro" id="IPR027417">
    <property type="entry name" value="P-loop_NTPase"/>
</dbReference>
<dbReference type="InterPro" id="IPR001650">
    <property type="entry name" value="Helicase_C-like"/>
</dbReference>
<dbReference type="PROSITE" id="PS51192">
    <property type="entry name" value="HELICASE_ATP_BIND_1"/>
    <property type="match status" value="1"/>
</dbReference>
<dbReference type="SMART" id="SM00490">
    <property type="entry name" value="HELICc"/>
    <property type="match status" value="1"/>
</dbReference>
<proteinExistence type="predicted"/>
<sequence length="711" mass="77054">MDAFAALHPGIRHHLVNSLRWDGLRPTQELAVEPILAGDDALVIAPTAGGKTEAATFPLLTAMAEQHWRGVSVLYVCPLRALLNNLQPRLHGYAQWLGRSAAVWHGDVGQSARQRILRERPDILLTTPESLEAMLVSTKVDPRVLFSGLRVVVVDEVHAFAGDDRGWHLLAVLERLTRTAGRDLQRIGLSATVGNPEQLLSWLQGGATSRAATVVSPPAPEAALPPEITVDYVGSLDNAARVIAALHRGEKRLVFVDSRRRTEELGAALRERGVTTFLSHSSLSAGERRRSEEAFAEGRDCVIVATSTLELGIDVGDLDRVIQIGSPNTVASFLQRLGRTGRRAGVARNCLFLCVEDDQLLLALGLLHCWASGWVEPITAPPAPRHIAAQQLLALCLQEHRIGGATWRQWWSLPDLFGADGDAIMEFLCAEGYFERDGEMLYIGPEAERRFGRRYFSDLTAVFSAPLEFLVLAGRVEVGTVGTDLLVEKVAGPRVLLLGGRSWEVTHVDWQRRRCFVEQVGSGGKAKWSGLGGGVSFEVARGMRSVLLGADPRGASPGVSLTKRAVPPGVTLTKRAAGALSELRSSHVDAVSPEGLVVALPPEGSGRWWTWAGTKANRTLQASLPGVVDPKQPMDERSLRLLPGIGPHEVSRALSNVRWRDPEVTPAALAGLKFSAALPRELAIRTLAERLGDPAHARSVCAEPRRVVRGD</sequence>
<evidence type="ECO:0000256" key="2">
    <source>
        <dbReference type="ARBA" id="ARBA00022840"/>
    </source>
</evidence>
<dbReference type="Proteomes" id="UP001152755">
    <property type="component" value="Unassembled WGS sequence"/>
</dbReference>
<dbReference type="InterPro" id="IPR011545">
    <property type="entry name" value="DEAD/DEAH_box_helicase_dom"/>
</dbReference>
<dbReference type="GO" id="GO:0016887">
    <property type="term" value="F:ATP hydrolysis activity"/>
    <property type="evidence" value="ECO:0007669"/>
    <property type="project" value="TreeGrafter"/>
</dbReference>
<evidence type="ECO:0000259" key="3">
    <source>
        <dbReference type="PROSITE" id="PS51192"/>
    </source>
</evidence>
<dbReference type="EMBL" id="JANRHA010000010">
    <property type="protein sequence ID" value="MDG3015844.1"/>
    <property type="molecule type" value="Genomic_DNA"/>
</dbReference>
<dbReference type="Gene3D" id="3.40.50.300">
    <property type="entry name" value="P-loop containing nucleotide triphosphate hydrolases"/>
    <property type="match status" value="2"/>
</dbReference>
<feature type="domain" description="Helicase C-terminal" evidence="4">
    <location>
        <begin position="238"/>
        <end position="393"/>
    </location>
</feature>
<dbReference type="GO" id="GO:0004386">
    <property type="term" value="F:helicase activity"/>
    <property type="evidence" value="ECO:0007669"/>
    <property type="project" value="UniProtKB-KW"/>
</dbReference>
<keyword evidence="6" id="KW-1185">Reference proteome</keyword>
<dbReference type="InterPro" id="IPR052511">
    <property type="entry name" value="ATP-dep_Helicase"/>
</dbReference>
<dbReference type="GO" id="GO:0005524">
    <property type="term" value="F:ATP binding"/>
    <property type="evidence" value="ECO:0007669"/>
    <property type="project" value="UniProtKB-KW"/>
</dbReference>
<protein>
    <submittedName>
        <fullName evidence="5">DEAD/DEAH box helicase</fullName>
    </submittedName>
</protein>
<evidence type="ECO:0000313" key="6">
    <source>
        <dbReference type="Proteomes" id="UP001152755"/>
    </source>
</evidence>
<feature type="domain" description="Helicase ATP-binding" evidence="3">
    <location>
        <begin position="32"/>
        <end position="211"/>
    </location>
</feature>
<dbReference type="InterPro" id="IPR014001">
    <property type="entry name" value="Helicase_ATP-bd"/>
</dbReference>
<dbReference type="SMART" id="SM00487">
    <property type="entry name" value="DEXDc"/>
    <property type="match status" value="1"/>
</dbReference>
<dbReference type="AlphaFoldDB" id="A0A9X4REK1"/>
<evidence type="ECO:0000259" key="4">
    <source>
        <dbReference type="PROSITE" id="PS51194"/>
    </source>
</evidence>
<keyword evidence="1" id="KW-0547">Nucleotide-binding</keyword>
<dbReference type="PANTHER" id="PTHR47962">
    <property type="entry name" value="ATP-DEPENDENT HELICASE LHR-RELATED-RELATED"/>
    <property type="match status" value="1"/>
</dbReference>
<evidence type="ECO:0000256" key="1">
    <source>
        <dbReference type="ARBA" id="ARBA00022741"/>
    </source>
</evidence>
<evidence type="ECO:0000313" key="5">
    <source>
        <dbReference type="EMBL" id="MDG3015844.1"/>
    </source>
</evidence>
<dbReference type="RefSeq" id="WP_332520279.1">
    <property type="nucleotide sequence ID" value="NZ_JANRHA010000010.1"/>
</dbReference>
<keyword evidence="5" id="KW-0378">Hydrolase</keyword>
<name>A0A9X4REK1_9ACTN</name>
<dbReference type="Pfam" id="PF00271">
    <property type="entry name" value="Helicase_C"/>
    <property type="match status" value="1"/>
</dbReference>
<dbReference type="SUPFAM" id="SSF52540">
    <property type="entry name" value="P-loop containing nucleoside triphosphate hydrolases"/>
    <property type="match status" value="1"/>
</dbReference>
<keyword evidence="5" id="KW-0347">Helicase</keyword>
<keyword evidence="2" id="KW-0067">ATP-binding</keyword>
<accession>A0A9X4REK1</accession>
<reference evidence="5" key="1">
    <citation type="submission" date="2022-08" db="EMBL/GenBank/DDBJ databases">
        <title>Genome analysis of Corynebacteriales strain.</title>
        <authorList>
            <person name="Lee S.D."/>
        </authorList>
    </citation>
    <scope>NUCLEOTIDE SEQUENCE</scope>
    <source>
        <strain evidence="5">D3-21</strain>
    </source>
</reference>
<dbReference type="CDD" id="cd17922">
    <property type="entry name" value="DEXHc_LHR-like"/>
    <property type="match status" value="1"/>
</dbReference>
<dbReference type="PROSITE" id="PS51194">
    <property type="entry name" value="HELICASE_CTER"/>
    <property type="match status" value="1"/>
</dbReference>
<dbReference type="GO" id="GO:0003677">
    <property type="term" value="F:DNA binding"/>
    <property type="evidence" value="ECO:0007669"/>
    <property type="project" value="TreeGrafter"/>
</dbReference>
<dbReference type="Pfam" id="PF00270">
    <property type="entry name" value="DEAD"/>
    <property type="match status" value="1"/>
</dbReference>
<dbReference type="PANTHER" id="PTHR47962:SF5">
    <property type="entry name" value="ATP-DEPENDENT HELICASE LHR-RELATED"/>
    <property type="match status" value="1"/>
</dbReference>
<organism evidence="5 6">
    <name type="scientific">Speluncibacter jeojiensis</name>
    <dbReference type="NCBI Taxonomy" id="2710754"/>
    <lineage>
        <taxon>Bacteria</taxon>
        <taxon>Bacillati</taxon>
        <taxon>Actinomycetota</taxon>
        <taxon>Actinomycetes</taxon>
        <taxon>Mycobacteriales</taxon>
        <taxon>Speluncibacteraceae</taxon>
        <taxon>Speluncibacter</taxon>
    </lineage>
</organism>
<comment type="caution">
    <text evidence="5">The sequence shown here is derived from an EMBL/GenBank/DDBJ whole genome shotgun (WGS) entry which is preliminary data.</text>
</comment>